<dbReference type="RefSeq" id="WP_164029003.1">
    <property type="nucleotide sequence ID" value="NZ_JAABOQ010000001.1"/>
</dbReference>
<keyword evidence="1" id="KW-0812">Transmembrane</keyword>
<evidence type="ECO:0000313" key="3">
    <source>
        <dbReference type="Proteomes" id="UP000474296"/>
    </source>
</evidence>
<proteinExistence type="predicted"/>
<keyword evidence="1" id="KW-1133">Transmembrane helix</keyword>
<gene>
    <name evidence="2" type="ORF">GWK10_00830</name>
</gene>
<name>A0A6M0CE91_9FLAO</name>
<keyword evidence="3" id="KW-1185">Reference proteome</keyword>
<feature type="transmembrane region" description="Helical" evidence="1">
    <location>
        <begin position="40"/>
        <end position="60"/>
    </location>
</feature>
<keyword evidence="1" id="KW-0472">Membrane</keyword>
<dbReference type="Proteomes" id="UP000474296">
    <property type="component" value="Unassembled WGS sequence"/>
</dbReference>
<comment type="caution">
    <text evidence="2">The sequence shown here is derived from an EMBL/GenBank/DDBJ whole genome shotgun (WGS) entry which is preliminary data.</text>
</comment>
<protein>
    <submittedName>
        <fullName evidence="2">Uncharacterized protein</fullName>
    </submittedName>
</protein>
<organism evidence="2 3">
    <name type="scientific">Spongiivirga citrea</name>
    <dbReference type="NCBI Taxonomy" id="1481457"/>
    <lineage>
        <taxon>Bacteria</taxon>
        <taxon>Pseudomonadati</taxon>
        <taxon>Bacteroidota</taxon>
        <taxon>Flavobacteriia</taxon>
        <taxon>Flavobacteriales</taxon>
        <taxon>Flavobacteriaceae</taxon>
        <taxon>Spongiivirga</taxon>
    </lineage>
</organism>
<dbReference type="AlphaFoldDB" id="A0A6M0CE91"/>
<dbReference type="EMBL" id="JAABOQ010000001">
    <property type="protein sequence ID" value="NER15732.1"/>
    <property type="molecule type" value="Genomic_DNA"/>
</dbReference>
<reference evidence="2 3" key="1">
    <citation type="submission" date="2020-01" db="EMBL/GenBank/DDBJ databases">
        <title>Spongiivirga citrea KCTC 32990T.</title>
        <authorList>
            <person name="Wang G."/>
        </authorList>
    </citation>
    <scope>NUCLEOTIDE SEQUENCE [LARGE SCALE GENOMIC DNA]</scope>
    <source>
        <strain evidence="2 3">KCTC 32990</strain>
    </source>
</reference>
<accession>A0A6M0CE91</accession>
<evidence type="ECO:0000256" key="1">
    <source>
        <dbReference type="SAM" id="Phobius"/>
    </source>
</evidence>
<sequence>MKTEKNDKSPWENEKGTWAIGGATMIGVGVGLIFVKTAPILMAASIIIGVGVGLVLSSFISSRS</sequence>
<evidence type="ECO:0000313" key="2">
    <source>
        <dbReference type="EMBL" id="NER15732.1"/>
    </source>
</evidence>
<feature type="transmembrane region" description="Helical" evidence="1">
    <location>
        <begin position="16"/>
        <end position="34"/>
    </location>
</feature>